<gene>
    <name evidence="9" type="ORF">E0F26_07045</name>
</gene>
<dbReference type="Proteomes" id="UP001317963">
    <property type="component" value="Chromosome"/>
</dbReference>
<keyword evidence="3 7" id="KW-1133">Transmembrane helix</keyword>
<dbReference type="PANTHER" id="PTHR21624:SF1">
    <property type="entry name" value="ALKYLGLYCEROL MONOOXYGENASE"/>
    <property type="match status" value="1"/>
</dbReference>
<keyword evidence="5" id="KW-0443">Lipid metabolism</keyword>
<keyword evidence="6 7" id="KW-0472">Membrane</keyword>
<evidence type="ECO:0000256" key="5">
    <source>
        <dbReference type="ARBA" id="ARBA00023098"/>
    </source>
</evidence>
<accession>A0ABY6Q7K4</accession>
<feature type="transmembrane region" description="Helical" evidence="7">
    <location>
        <begin position="359"/>
        <end position="386"/>
    </location>
</feature>
<keyword evidence="10" id="KW-1185">Reference proteome</keyword>
<evidence type="ECO:0000313" key="10">
    <source>
        <dbReference type="Proteomes" id="UP001317963"/>
    </source>
</evidence>
<evidence type="ECO:0000256" key="3">
    <source>
        <dbReference type="ARBA" id="ARBA00022989"/>
    </source>
</evidence>
<keyword evidence="2 7" id="KW-0812">Transmembrane</keyword>
<name>A0ABY6Q7K4_9GAMM</name>
<feature type="transmembrane region" description="Helical" evidence="7">
    <location>
        <begin position="329"/>
        <end position="347"/>
    </location>
</feature>
<comment type="subcellular location">
    <subcellularLocation>
        <location evidence="1">Endomembrane system</location>
        <topology evidence="1">Multi-pass membrane protein</topology>
    </subcellularLocation>
</comment>
<evidence type="ECO:0000256" key="6">
    <source>
        <dbReference type="ARBA" id="ARBA00023136"/>
    </source>
</evidence>
<dbReference type="InterPro" id="IPR051689">
    <property type="entry name" value="Sterol_desaturase/TMEM195"/>
</dbReference>
<reference evidence="9 10" key="1">
    <citation type="submission" date="2019-02" db="EMBL/GenBank/DDBJ databases">
        <title>Halieaceae_genomes.</title>
        <authorList>
            <person name="Li S.-H."/>
        </authorList>
    </citation>
    <scope>NUCLEOTIDE SEQUENCE [LARGE SCALE GENOMIC DNA]</scope>
    <source>
        <strain evidence="9 10">JH123</strain>
    </source>
</reference>
<dbReference type="RefSeq" id="WP_279240959.1">
    <property type="nucleotide sequence ID" value="NZ_CP036501.1"/>
</dbReference>
<organism evidence="9 10">
    <name type="scientific">Candidatus Paraluminiphilus aquimaris</name>
    <dbReference type="NCBI Taxonomy" id="2518994"/>
    <lineage>
        <taxon>Bacteria</taxon>
        <taxon>Pseudomonadati</taxon>
        <taxon>Pseudomonadota</taxon>
        <taxon>Gammaproteobacteria</taxon>
        <taxon>Cellvibrionales</taxon>
        <taxon>Halieaceae</taxon>
        <taxon>Candidatus Paraluminiphilus</taxon>
    </lineage>
</organism>
<sequence length="403" mass="45847">MNLIALAVPFFLLAIAIEWLWGRWSGRDTYRLTDAVSSLTLGGLSQARRFVALGVGGSVYAWLSSVTPFATWTAEGWEAWIVAFCLYDLCYYCSHRAGHEIKLFWAAHVVHHQSEDYNLSTALRQTSSGFLFGWIFYTPLFFIGVPVEMMVTVGALNLIYQFWVHTEHVGELGWFEYVFVSPSNHRVHHARNTCYLDRNYGGVFIIWDRLFGTYQRELPSEPCVYGITKPIRSWSPVEAWIHVYRDILSDMVRTRRWGERLWVPFSHPAWQPSDLRPDATSRGEEHGPFEKYDPKISRVRKMSGAANLIQITVLLLLAQQSEILVGFEGYVWALMLWLGVANAALLSNADSRLFRLQEIVKVLTLSAFALQLPTFTAVLVISLALLGTGWQWIGSKEVAVATS</sequence>
<dbReference type="Pfam" id="PF04116">
    <property type="entry name" value="FA_hydroxylase"/>
    <property type="match status" value="1"/>
</dbReference>
<dbReference type="PANTHER" id="PTHR21624">
    <property type="entry name" value="STEROL DESATURASE-RELATED PROTEIN"/>
    <property type="match status" value="1"/>
</dbReference>
<keyword evidence="4" id="KW-0560">Oxidoreductase</keyword>
<evidence type="ECO:0000256" key="2">
    <source>
        <dbReference type="ARBA" id="ARBA00022692"/>
    </source>
</evidence>
<dbReference type="InterPro" id="IPR006694">
    <property type="entry name" value="Fatty_acid_hydroxylase"/>
</dbReference>
<evidence type="ECO:0000256" key="1">
    <source>
        <dbReference type="ARBA" id="ARBA00004127"/>
    </source>
</evidence>
<proteinExistence type="predicted"/>
<evidence type="ECO:0000313" key="9">
    <source>
        <dbReference type="EMBL" id="UZP74510.1"/>
    </source>
</evidence>
<evidence type="ECO:0000259" key="8">
    <source>
        <dbReference type="Pfam" id="PF04116"/>
    </source>
</evidence>
<feature type="domain" description="Fatty acid hydroxylase" evidence="8">
    <location>
        <begin position="80"/>
        <end position="213"/>
    </location>
</feature>
<protein>
    <submittedName>
        <fullName evidence="9">Sterol desaturase family protein</fullName>
    </submittedName>
</protein>
<dbReference type="EMBL" id="CP036501">
    <property type="protein sequence ID" value="UZP74510.1"/>
    <property type="molecule type" value="Genomic_DNA"/>
</dbReference>
<feature type="transmembrane region" description="Helical" evidence="7">
    <location>
        <begin position="134"/>
        <end position="160"/>
    </location>
</feature>
<evidence type="ECO:0000256" key="4">
    <source>
        <dbReference type="ARBA" id="ARBA00023002"/>
    </source>
</evidence>
<evidence type="ECO:0000256" key="7">
    <source>
        <dbReference type="SAM" id="Phobius"/>
    </source>
</evidence>